<sequence length="165" mass="17918" precursor="true">MALRRSAYRLLLSLGFSALLLGCGTESKPPVPSPVVSESSEPAEDSRVELQGPKAWFEEPNICYFEVQYQFVAGKPSHSYRVEVSFPGSENAGAKEMASWELKASGTIRDGIVVHSMPIREVTVKMTEAFSPQAGYHAISNEATATIDKLPESSAETESETSESD</sequence>
<accession>A0A518JQ32</accession>
<evidence type="ECO:0000313" key="3">
    <source>
        <dbReference type="EMBL" id="QDV67657.1"/>
    </source>
</evidence>
<evidence type="ECO:0000256" key="1">
    <source>
        <dbReference type="SAM" id="MobiDB-lite"/>
    </source>
</evidence>
<keyword evidence="4" id="KW-1185">Reference proteome</keyword>
<feature type="region of interest" description="Disordered" evidence="1">
    <location>
        <begin position="144"/>
        <end position="165"/>
    </location>
</feature>
<evidence type="ECO:0008006" key="5">
    <source>
        <dbReference type="Google" id="ProtNLM"/>
    </source>
</evidence>
<feature type="chain" id="PRO_5021907397" description="Lipoprotein" evidence="2">
    <location>
        <begin position="23"/>
        <end position="165"/>
    </location>
</feature>
<dbReference type="PROSITE" id="PS51257">
    <property type="entry name" value="PROKAR_LIPOPROTEIN"/>
    <property type="match status" value="1"/>
</dbReference>
<organism evidence="3 4">
    <name type="scientific">Rosistilla carotiformis</name>
    <dbReference type="NCBI Taxonomy" id="2528017"/>
    <lineage>
        <taxon>Bacteria</taxon>
        <taxon>Pseudomonadati</taxon>
        <taxon>Planctomycetota</taxon>
        <taxon>Planctomycetia</taxon>
        <taxon>Pirellulales</taxon>
        <taxon>Pirellulaceae</taxon>
        <taxon>Rosistilla</taxon>
    </lineage>
</organism>
<protein>
    <recommendedName>
        <fullName evidence="5">Lipoprotein</fullName>
    </recommendedName>
</protein>
<feature type="compositionally biased region" description="Acidic residues" evidence="1">
    <location>
        <begin position="155"/>
        <end position="165"/>
    </location>
</feature>
<feature type="signal peptide" evidence="2">
    <location>
        <begin position="1"/>
        <end position="22"/>
    </location>
</feature>
<gene>
    <name evidence="3" type="ORF">Poly24_13580</name>
</gene>
<proteinExistence type="predicted"/>
<dbReference type="KEGG" id="rcf:Poly24_13580"/>
<dbReference type="RefSeq" id="WP_145092175.1">
    <property type="nucleotide sequence ID" value="NZ_CP036348.1"/>
</dbReference>
<evidence type="ECO:0000313" key="4">
    <source>
        <dbReference type="Proteomes" id="UP000315082"/>
    </source>
</evidence>
<evidence type="ECO:0000256" key="2">
    <source>
        <dbReference type="SAM" id="SignalP"/>
    </source>
</evidence>
<keyword evidence="2" id="KW-0732">Signal</keyword>
<dbReference type="OrthoDB" id="284372at2"/>
<dbReference type="AlphaFoldDB" id="A0A518JQ32"/>
<dbReference type="EMBL" id="CP036348">
    <property type="protein sequence ID" value="QDV67657.1"/>
    <property type="molecule type" value="Genomic_DNA"/>
</dbReference>
<reference evidence="3 4" key="1">
    <citation type="submission" date="2019-02" db="EMBL/GenBank/DDBJ databases">
        <title>Deep-cultivation of Planctomycetes and their phenomic and genomic characterization uncovers novel biology.</title>
        <authorList>
            <person name="Wiegand S."/>
            <person name="Jogler M."/>
            <person name="Boedeker C."/>
            <person name="Pinto D."/>
            <person name="Vollmers J."/>
            <person name="Rivas-Marin E."/>
            <person name="Kohn T."/>
            <person name="Peeters S.H."/>
            <person name="Heuer A."/>
            <person name="Rast P."/>
            <person name="Oberbeckmann S."/>
            <person name="Bunk B."/>
            <person name="Jeske O."/>
            <person name="Meyerdierks A."/>
            <person name="Storesund J.E."/>
            <person name="Kallscheuer N."/>
            <person name="Luecker S."/>
            <person name="Lage O.M."/>
            <person name="Pohl T."/>
            <person name="Merkel B.J."/>
            <person name="Hornburger P."/>
            <person name="Mueller R.-W."/>
            <person name="Bruemmer F."/>
            <person name="Labrenz M."/>
            <person name="Spormann A.M."/>
            <person name="Op den Camp H."/>
            <person name="Overmann J."/>
            <person name="Amann R."/>
            <person name="Jetten M.S.M."/>
            <person name="Mascher T."/>
            <person name="Medema M.H."/>
            <person name="Devos D.P."/>
            <person name="Kaster A.-K."/>
            <person name="Ovreas L."/>
            <person name="Rohde M."/>
            <person name="Galperin M.Y."/>
            <person name="Jogler C."/>
        </authorList>
    </citation>
    <scope>NUCLEOTIDE SEQUENCE [LARGE SCALE GENOMIC DNA]</scope>
    <source>
        <strain evidence="3 4">Poly24</strain>
    </source>
</reference>
<dbReference type="Proteomes" id="UP000315082">
    <property type="component" value="Chromosome"/>
</dbReference>
<name>A0A518JQ32_9BACT</name>